<dbReference type="Pfam" id="PF08281">
    <property type="entry name" value="Sigma70_r4_2"/>
    <property type="match status" value="1"/>
</dbReference>
<protein>
    <submittedName>
        <fullName evidence="2">RNA polymerase sigma-70 factor, ECF subfamily</fullName>
    </submittedName>
</protein>
<organism evidence="2 3">
    <name type="scientific">Desulfotruncus arcticus DSM 17038</name>
    <dbReference type="NCBI Taxonomy" id="1121424"/>
    <lineage>
        <taxon>Bacteria</taxon>
        <taxon>Bacillati</taxon>
        <taxon>Bacillota</taxon>
        <taxon>Clostridia</taxon>
        <taxon>Eubacteriales</taxon>
        <taxon>Desulfallaceae</taxon>
        <taxon>Desulfotruncus</taxon>
    </lineage>
</organism>
<dbReference type="SUPFAM" id="SSF88659">
    <property type="entry name" value="Sigma3 and sigma4 domains of RNA polymerase sigma factors"/>
    <property type="match status" value="1"/>
</dbReference>
<feature type="domain" description="RNA polymerase sigma factor 70 region 4 type 2" evidence="1">
    <location>
        <begin position="86"/>
        <end position="134"/>
    </location>
</feature>
<dbReference type="EMBL" id="FOOX01000021">
    <property type="protein sequence ID" value="SFH25599.1"/>
    <property type="molecule type" value="Genomic_DNA"/>
</dbReference>
<evidence type="ECO:0000259" key="1">
    <source>
        <dbReference type="Pfam" id="PF08281"/>
    </source>
</evidence>
<dbReference type="InterPro" id="IPR013324">
    <property type="entry name" value="RNA_pol_sigma_r3/r4-like"/>
</dbReference>
<evidence type="ECO:0000313" key="3">
    <source>
        <dbReference type="Proteomes" id="UP000199337"/>
    </source>
</evidence>
<dbReference type="GO" id="GO:0003677">
    <property type="term" value="F:DNA binding"/>
    <property type="evidence" value="ECO:0007669"/>
    <property type="project" value="InterPro"/>
</dbReference>
<dbReference type="Proteomes" id="UP000199337">
    <property type="component" value="Unassembled WGS sequence"/>
</dbReference>
<proteinExistence type="predicted"/>
<name>A0A1I2YJR4_9FIRM</name>
<dbReference type="STRING" id="341036.SAMN05660649_04456"/>
<accession>A0A1I2YJR4</accession>
<gene>
    <name evidence="2" type="ORF">SAMN05660649_04456</name>
</gene>
<reference evidence="3" key="1">
    <citation type="submission" date="2016-10" db="EMBL/GenBank/DDBJ databases">
        <authorList>
            <person name="Varghese N."/>
            <person name="Submissions S."/>
        </authorList>
    </citation>
    <scope>NUCLEOTIDE SEQUENCE [LARGE SCALE GENOMIC DNA]</scope>
    <source>
        <strain evidence="3">DSM 17038</strain>
    </source>
</reference>
<dbReference type="InterPro" id="IPR036388">
    <property type="entry name" value="WH-like_DNA-bd_sf"/>
</dbReference>
<keyword evidence="3" id="KW-1185">Reference proteome</keyword>
<evidence type="ECO:0000313" key="2">
    <source>
        <dbReference type="EMBL" id="SFH25599.1"/>
    </source>
</evidence>
<dbReference type="GO" id="GO:0016987">
    <property type="term" value="F:sigma factor activity"/>
    <property type="evidence" value="ECO:0007669"/>
    <property type="project" value="InterPro"/>
</dbReference>
<sequence length="156" mass="17391">MPLMGKPLSQLYSPEEILDLLYNTGFRLTGSHRETTDLVLSAFDTLTGCEKIKFSTALKGLCSVYIKTAAKNLDQPLYRNNCSMGKVQEALLSLPHKERLVVVLREILGLDYDAISNMTDLEKKDVAKLLAIGRSCLVNQLLLIAEEPKRVVHSNN</sequence>
<dbReference type="OrthoDB" id="1807105at2"/>
<dbReference type="Gene3D" id="1.10.10.10">
    <property type="entry name" value="Winged helix-like DNA-binding domain superfamily/Winged helix DNA-binding domain"/>
    <property type="match status" value="1"/>
</dbReference>
<dbReference type="GO" id="GO:0006352">
    <property type="term" value="P:DNA-templated transcription initiation"/>
    <property type="evidence" value="ECO:0007669"/>
    <property type="project" value="InterPro"/>
</dbReference>
<dbReference type="RefSeq" id="WP_092474518.1">
    <property type="nucleotide sequence ID" value="NZ_FOOX01000021.1"/>
</dbReference>
<dbReference type="InterPro" id="IPR013249">
    <property type="entry name" value="RNA_pol_sigma70_r4_t2"/>
</dbReference>
<dbReference type="AlphaFoldDB" id="A0A1I2YJR4"/>